<gene>
    <name evidence="2" type="ORF">J1605_011969</name>
</gene>
<organism evidence="2 3">
    <name type="scientific">Eschrichtius robustus</name>
    <name type="common">California gray whale</name>
    <name type="synonym">Eschrichtius gibbosus</name>
    <dbReference type="NCBI Taxonomy" id="9764"/>
    <lineage>
        <taxon>Eukaryota</taxon>
        <taxon>Metazoa</taxon>
        <taxon>Chordata</taxon>
        <taxon>Craniata</taxon>
        <taxon>Vertebrata</taxon>
        <taxon>Euteleostomi</taxon>
        <taxon>Mammalia</taxon>
        <taxon>Eutheria</taxon>
        <taxon>Laurasiatheria</taxon>
        <taxon>Artiodactyla</taxon>
        <taxon>Whippomorpha</taxon>
        <taxon>Cetacea</taxon>
        <taxon>Mysticeti</taxon>
        <taxon>Eschrichtiidae</taxon>
        <taxon>Eschrichtius</taxon>
    </lineage>
</organism>
<proteinExistence type="predicted"/>
<reference evidence="2 3" key="1">
    <citation type="submission" date="2022-11" db="EMBL/GenBank/DDBJ databases">
        <title>Whole genome sequence of Eschrichtius robustus ER-17-0199.</title>
        <authorList>
            <person name="Bruniche-Olsen A."/>
            <person name="Black A.N."/>
            <person name="Fields C.J."/>
            <person name="Walden K."/>
            <person name="Dewoody J.A."/>
        </authorList>
    </citation>
    <scope>NUCLEOTIDE SEQUENCE [LARGE SCALE GENOMIC DNA]</scope>
    <source>
        <strain evidence="2">ER-17-0199</strain>
        <tissue evidence="2">Blubber</tissue>
    </source>
</reference>
<evidence type="ECO:0000256" key="1">
    <source>
        <dbReference type="SAM" id="MobiDB-lite"/>
    </source>
</evidence>
<evidence type="ECO:0000313" key="2">
    <source>
        <dbReference type="EMBL" id="KAJ8780064.1"/>
    </source>
</evidence>
<dbReference type="EMBL" id="JAIQCJ010002171">
    <property type="protein sequence ID" value="KAJ8780064.1"/>
    <property type="molecule type" value="Genomic_DNA"/>
</dbReference>
<name>A0AB34GNR5_ESCRO</name>
<sequence>MRTARLEAGHAYAFSPKQVLQTSASSALPVAADGPCLPASESSCAGSGQIQPADGPYLGLVIIETRTGYFPGALGRRTTELPQSSSPPLGPPPNSGINPFTSMFIGPSTPPGTQIAS</sequence>
<feature type="region of interest" description="Disordered" evidence="1">
    <location>
        <begin position="73"/>
        <end position="117"/>
    </location>
</feature>
<evidence type="ECO:0000313" key="3">
    <source>
        <dbReference type="Proteomes" id="UP001159641"/>
    </source>
</evidence>
<accession>A0AB34GNR5</accession>
<protein>
    <submittedName>
        <fullName evidence="2">Uncharacterized protein</fullName>
    </submittedName>
</protein>
<comment type="caution">
    <text evidence="2">The sequence shown here is derived from an EMBL/GenBank/DDBJ whole genome shotgun (WGS) entry which is preliminary data.</text>
</comment>
<dbReference type="Proteomes" id="UP001159641">
    <property type="component" value="Unassembled WGS sequence"/>
</dbReference>
<dbReference type="AlphaFoldDB" id="A0AB34GNR5"/>
<keyword evidence="3" id="KW-1185">Reference proteome</keyword>